<proteinExistence type="inferred from homology"/>
<dbReference type="Gene3D" id="3.90.550.10">
    <property type="entry name" value="Spore Coat Polysaccharide Biosynthesis Protein SpsA, Chain A"/>
    <property type="match status" value="1"/>
</dbReference>
<dbReference type="InterPro" id="IPR029044">
    <property type="entry name" value="Nucleotide-diphossugar_trans"/>
</dbReference>
<dbReference type="CDD" id="cd00218">
    <property type="entry name" value="GlcAT-I"/>
    <property type="match status" value="1"/>
</dbReference>
<comment type="similarity">
    <text evidence="2">Belongs to the CWC16 family.</text>
</comment>
<evidence type="ECO:0000313" key="20">
    <source>
        <dbReference type="EMBL" id="UMM15529.1"/>
    </source>
</evidence>
<evidence type="ECO:0000256" key="18">
    <source>
        <dbReference type="SAM" id="Coils"/>
    </source>
</evidence>
<dbReference type="GO" id="GO:0015018">
    <property type="term" value="F:galactosylgalactosylxylosylprotein 3-beta-glucuronosyltransferase activity"/>
    <property type="evidence" value="ECO:0007669"/>
    <property type="project" value="UniProtKB-UniRule"/>
</dbReference>
<feature type="coiled-coil region" evidence="18">
    <location>
        <begin position="33"/>
        <end position="81"/>
    </location>
</feature>
<evidence type="ECO:0000256" key="15">
    <source>
        <dbReference type="PIRSR" id="PIRSR605027-3"/>
    </source>
</evidence>
<dbReference type="FunFam" id="3.90.550.10:FF:000044">
    <property type="entry name" value="Galactosylgalactosylxylosylprotein 3-beta-glucuronosyltransferase"/>
    <property type="match status" value="1"/>
</dbReference>
<sequence>MISSRIFEKWWLRAFVALVIFFIWQICYAINKVQGLEEEKTVLQATIEVLKRKSDMLRTEIHEKERTLTRLDGRIEEIDTQIRDHISLLPRVNRSTPFIYFVTPTHFRAAQKADLTRLSYTLSHVPNLHWIVVEDSDSLTSSVAEILKRSRLPYTHLNARTPSAQKMKYTDPNWTLPRGVEQRNAALLWIQNQLSGVGSGVVYFGDDDNTYDLKIFEEMRKVDNAGVWPVGIVGGMFVETPVLADNGSIISFNSIWKPDRPFPIDMAAFAVNVTLILSHPNALFSFDVPRGYQESTFLENLGIDRFNMEPLAEKCTKVYMGERKGQNFYYPPDFNYKTHKSLNGYHGTHALRERAKKIDQGILVIRFEMPFNIWCLGCHNHVGMGVRYNAEKKKCGMYYTTPLYEFRMKCHLCDNYYVIRTDPKNFDYELVEGCSRQELRFDPTDIAQVGAVDRGFAQKLAADAMFKKEHEASDKEKAAGEEGRVEKLEWIQERMRDDFSANSYLRAQFRNEKKSLNESRASDANLREKLSIGTTKLLPESEEDRRMASMMTRYKNSKTHGDHLHSARDKIESRRIFDHPNTLSDTPSPSGSSSGVPMTSSERLKATMQAERDKRINATFSSSHRLLHQISTLSSASNLGIKRKSTVPSLIVRKKKTPVDSKTLEAETSVPVNPISLVSADYGDSSDASE</sequence>
<feature type="compositionally biased region" description="Low complexity" evidence="19">
    <location>
        <begin position="584"/>
        <end position="601"/>
    </location>
</feature>
<accession>A0AAE9E8U1</accession>
<keyword evidence="9" id="KW-1133">Transmembrane helix</keyword>
<dbReference type="EMBL" id="CP092621">
    <property type="protein sequence ID" value="UMM15529.1"/>
    <property type="molecule type" value="Genomic_DNA"/>
</dbReference>
<evidence type="ECO:0000256" key="4">
    <source>
        <dbReference type="ARBA" id="ARBA00012641"/>
    </source>
</evidence>
<evidence type="ECO:0000256" key="10">
    <source>
        <dbReference type="ARBA" id="ARBA00023136"/>
    </source>
</evidence>
<dbReference type="GO" id="GO:0046872">
    <property type="term" value="F:metal ion binding"/>
    <property type="evidence" value="ECO:0007669"/>
    <property type="project" value="UniProtKB-KW"/>
</dbReference>
<evidence type="ECO:0000256" key="16">
    <source>
        <dbReference type="PIRSR" id="PIRSR605027-4"/>
    </source>
</evidence>
<dbReference type="GO" id="GO:0000398">
    <property type="term" value="P:mRNA splicing, via spliceosome"/>
    <property type="evidence" value="ECO:0007669"/>
    <property type="project" value="InterPro"/>
</dbReference>
<evidence type="ECO:0000256" key="9">
    <source>
        <dbReference type="ARBA" id="ARBA00022989"/>
    </source>
</evidence>
<dbReference type="InterPro" id="IPR005027">
    <property type="entry name" value="Glyco_trans_43"/>
</dbReference>
<evidence type="ECO:0000256" key="11">
    <source>
        <dbReference type="ARBA" id="ARBA00023180"/>
    </source>
</evidence>
<comment type="pathway">
    <text evidence="17">Protein modification; protein glycosylation.</text>
</comment>
<dbReference type="Pfam" id="PF04502">
    <property type="entry name" value="Saf4_Yju2"/>
    <property type="match status" value="1"/>
</dbReference>
<keyword evidence="6" id="KW-0812">Transmembrane</keyword>
<evidence type="ECO:0000256" key="2">
    <source>
        <dbReference type="ARBA" id="ARBA00005595"/>
    </source>
</evidence>
<evidence type="ECO:0000256" key="12">
    <source>
        <dbReference type="ARBA" id="ARBA00023211"/>
    </source>
</evidence>
<keyword evidence="10" id="KW-0472">Membrane</keyword>
<dbReference type="PANTHER" id="PTHR12111">
    <property type="entry name" value="SPLICING FACTOR YJU2"/>
    <property type="match status" value="1"/>
</dbReference>
<evidence type="ECO:0000256" key="14">
    <source>
        <dbReference type="PIRSR" id="PIRSR605027-1"/>
    </source>
</evidence>
<keyword evidence="7 15" id="KW-0479">Metal-binding</keyword>
<evidence type="ECO:0000256" key="17">
    <source>
        <dbReference type="RuleBase" id="RU363127"/>
    </source>
</evidence>
<comment type="cofactor">
    <cofactor evidence="15 17">
        <name>Mn(2+)</name>
        <dbReference type="ChEBI" id="CHEBI:29035"/>
    </cofactor>
</comment>
<feature type="binding site" evidence="15">
    <location>
        <position position="208"/>
    </location>
    <ligand>
        <name>Mn(2+)</name>
        <dbReference type="ChEBI" id="CHEBI:29035"/>
    </ligand>
</feature>
<reference evidence="20 21" key="1">
    <citation type="submission" date="2022-04" db="EMBL/GenBank/DDBJ databases">
        <title>Chromosome-level reference genomes for two strains of Caenorhabditis briggsae: an improved platform for comparative genomics.</title>
        <authorList>
            <person name="Stevens L."/>
            <person name="Andersen E."/>
        </authorList>
    </citation>
    <scope>NUCLEOTIDE SEQUENCE [LARGE SCALE GENOMIC DNA]</scope>
    <source>
        <strain evidence="20">VX34</strain>
        <tissue evidence="20">Whole-organism</tissue>
    </source>
</reference>
<dbReference type="GO" id="GO:0000139">
    <property type="term" value="C:Golgi membrane"/>
    <property type="evidence" value="ECO:0007669"/>
    <property type="project" value="UniProtKB-SubCell"/>
</dbReference>
<dbReference type="SUPFAM" id="SSF53448">
    <property type="entry name" value="Nucleotide-diphospho-sugar transferases"/>
    <property type="match status" value="1"/>
</dbReference>
<dbReference type="Pfam" id="PF03360">
    <property type="entry name" value="Glyco_transf_43"/>
    <property type="match status" value="1"/>
</dbReference>
<feature type="region of interest" description="Disordered" evidence="19">
    <location>
        <begin position="573"/>
        <end position="609"/>
    </location>
</feature>
<gene>
    <name evidence="20" type="ORF">L5515_012942</name>
</gene>
<keyword evidence="11" id="KW-0325">Glycoprotein</keyword>
<keyword evidence="17" id="KW-0333">Golgi apparatus</keyword>
<protein>
    <recommendedName>
        <fullName evidence="4 17">Galactosylgalactosylxylosylprotein 3-beta-glucuronosyltransferase</fullName>
        <ecNumber evidence="4 17">2.4.1.135</ecNumber>
    </recommendedName>
</protein>
<dbReference type="AlphaFoldDB" id="A0AAE9E8U1"/>
<dbReference type="EC" id="2.4.1.135" evidence="4 17"/>
<comment type="subcellular location">
    <subcellularLocation>
        <location evidence="17">Golgi apparatus membrane</location>
        <topology evidence="17">Single-pass type II membrane protein</topology>
    </subcellularLocation>
    <subcellularLocation>
        <location evidence="1">Membrane</location>
        <topology evidence="1">Single-pass type II membrane protein</topology>
    </subcellularLocation>
</comment>
<dbReference type="GO" id="GO:0009101">
    <property type="term" value="P:glycoprotein biosynthetic process"/>
    <property type="evidence" value="ECO:0007669"/>
    <property type="project" value="UniProtKB-ARBA"/>
</dbReference>
<feature type="site" description="Interaction with galactose moiety of substrate glycoprotein" evidence="16">
    <location>
        <position position="239"/>
    </location>
</feature>
<feature type="active site" description="Proton donor/acceptor" evidence="14">
    <location>
        <position position="294"/>
    </location>
</feature>
<comment type="catalytic activity">
    <reaction evidence="13 17">
        <text>3-O-(beta-D-galactosyl-(1-&gt;3)-beta-D-galactosyl-(1-&gt;4)-beta-D-xylosyl)-L-seryl-[protein] + UDP-alpha-D-glucuronate = 3-O-(beta-D-GlcA-(1-&gt;3)-beta-D-Gal-(1-&gt;3)-beta-D-Gal-(1-&gt;4)-beta-D-Xyl)-L-seryl-[protein] + UDP + H(+)</text>
        <dbReference type="Rhea" id="RHEA:24168"/>
        <dbReference type="Rhea" id="RHEA-COMP:12571"/>
        <dbReference type="Rhea" id="RHEA-COMP:12573"/>
        <dbReference type="ChEBI" id="CHEBI:15378"/>
        <dbReference type="ChEBI" id="CHEBI:58052"/>
        <dbReference type="ChEBI" id="CHEBI:58223"/>
        <dbReference type="ChEBI" id="CHEBI:132090"/>
        <dbReference type="ChEBI" id="CHEBI:132093"/>
        <dbReference type="EC" id="2.4.1.135"/>
    </reaction>
</comment>
<evidence type="ECO:0000256" key="3">
    <source>
        <dbReference type="ARBA" id="ARBA00007706"/>
    </source>
</evidence>
<keyword evidence="8 17" id="KW-0735">Signal-anchor</keyword>
<evidence type="ECO:0000313" key="21">
    <source>
        <dbReference type="Proteomes" id="UP000829354"/>
    </source>
</evidence>
<keyword evidence="5 17" id="KW-0808">Transferase</keyword>
<evidence type="ECO:0000256" key="6">
    <source>
        <dbReference type="ARBA" id="ARBA00022692"/>
    </source>
</evidence>
<dbReference type="InterPro" id="IPR007590">
    <property type="entry name" value="Saf4/Yju2"/>
</dbReference>
<evidence type="ECO:0000256" key="5">
    <source>
        <dbReference type="ARBA" id="ARBA00022679"/>
    </source>
</evidence>
<evidence type="ECO:0000256" key="7">
    <source>
        <dbReference type="ARBA" id="ARBA00022723"/>
    </source>
</evidence>
<keyword evidence="12 15" id="KW-0464">Manganese</keyword>
<organism evidence="20 21">
    <name type="scientific">Caenorhabditis briggsae</name>
    <dbReference type="NCBI Taxonomy" id="6238"/>
    <lineage>
        <taxon>Eukaryota</taxon>
        <taxon>Metazoa</taxon>
        <taxon>Ecdysozoa</taxon>
        <taxon>Nematoda</taxon>
        <taxon>Chromadorea</taxon>
        <taxon>Rhabditida</taxon>
        <taxon>Rhabditina</taxon>
        <taxon>Rhabditomorpha</taxon>
        <taxon>Rhabditoidea</taxon>
        <taxon>Rhabditidae</taxon>
        <taxon>Peloderinae</taxon>
        <taxon>Caenorhabditis</taxon>
    </lineage>
</organism>
<comment type="similarity">
    <text evidence="3 17">Belongs to the glycosyltransferase 43 family.</text>
</comment>
<dbReference type="PANTHER" id="PTHR12111:SF2">
    <property type="entry name" value="SPLICING FACTOR YJU2B-RELATED"/>
    <property type="match status" value="1"/>
</dbReference>
<name>A0AAE9E8U1_CAEBR</name>
<dbReference type="Proteomes" id="UP000829354">
    <property type="component" value="Chromosome II"/>
</dbReference>
<evidence type="ECO:0000256" key="19">
    <source>
        <dbReference type="SAM" id="MobiDB-lite"/>
    </source>
</evidence>
<evidence type="ECO:0000256" key="1">
    <source>
        <dbReference type="ARBA" id="ARBA00004606"/>
    </source>
</evidence>
<evidence type="ECO:0000256" key="8">
    <source>
        <dbReference type="ARBA" id="ARBA00022968"/>
    </source>
</evidence>
<keyword evidence="21" id="KW-1185">Reference proteome</keyword>
<keyword evidence="18" id="KW-0175">Coiled coil</keyword>
<evidence type="ECO:0000256" key="13">
    <source>
        <dbReference type="ARBA" id="ARBA00047979"/>
    </source>
</evidence>